<evidence type="ECO:0000313" key="2">
    <source>
        <dbReference type="Proteomes" id="UP001214170"/>
    </source>
</evidence>
<dbReference type="EMBL" id="CP121261">
    <property type="protein sequence ID" value="WFP08219.1"/>
    <property type="molecule type" value="Genomic_DNA"/>
</dbReference>
<name>A0ABY8GTM0_9BURK</name>
<dbReference type="Proteomes" id="UP001214170">
    <property type="component" value="Chromosome"/>
</dbReference>
<sequence length="65" mass="6723">MSTPKNSTAAVVADQAGADTEVIAPAQLSADTPDKYHGQGGSYLRDPETGERMLIERTGPCDCAG</sequence>
<keyword evidence="2" id="KW-1185">Reference proteome</keyword>
<protein>
    <submittedName>
        <fullName evidence="1">Uncharacterized protein</fullName>
    </submittedName>
</protein>
<organism evidence="1 2">
    <name type="scientific">Achromobacter spanius</name>
    <dbReference type="NCBI Taxonomy" id="217203"/>
    <lineage>
        <taxon>Bacteria</taxon>
        <taxon>Pseudomonadati</taxon>
        <taxon>Pseudomonadota</taxon>
        <taxon>Betaproteobacteria</taxon>
        <taxon>Burkholderiales</taxon>
        <taxon>Alcaligenaceae</taxon>
        <taxon>Achromobacter</taxon>
    </lineage>
</organism>
<accession>A0ABY8GTM0</accession>
<proteinExistence type="predicted"/>
<dbReference type="RefSeq" id="WP_268078960.1">
    <property type="nucleotide sequence ID" value="NZ_CP106885.1"/>
</dbReference>
<gene>
    <name evidence="1" type="ORF">P8T11_28700</name>
</gene>
<evidence type="ECO:0000313" key="1">
    <source>
        <dbReference type="EMBL" id="WFP08219.1"/>
    </source>
</evidence>
<reference evidence="1 2" key="1">
    <citation type="submission" date="2023-03" db="EMBL/GenBank/DDBJ databases">
        <title>Achromobacter spanius LIG8.</title>
        <authorList>
            <person name="Shrestha S."/>
        </authorList>
    </citation>
    <scope>NUCLEOTIDE SEQUENCE [LARGE SCALE GENOMIC DNA]</scope>
    <source>
        <strain evidence="1 2">LIG8</strain>
    </source>
</reference>